<protein>
    <submittedName>
        <fullName evidence="2">Putative glycosyl transferase</fullName>
    </submittedName>
</protein>
<dbReference type="EMBL" id="LR699554">
    <property type="protein sequence ID" value="VVD32658.1"/>
    <property type="molecule type" value="Genomic_DNA"/>
</dbReference>
<dbReference type="InterPro" id="IPR028098">
    <property type="entry name" value="Glyco_trans_4-like_N"/>
</dbReference>
<evidence type="ECO:0000313" key="3">
    <source>
        <dbReference type="Proteomes" id="UP000325811"/>
    </source>
</evidence>
<keyword evidence="3" id="KW-1185">Reference proteome</keyword>
<gene>
    <name evidence="2" type="primary">wcaI</name>
    <name evidence="2" type="ORF">PDMSB3_1367</name>
</gene>
<accession>A0A5Q4ZPG0</accession>
<dbReference type="CDD" id="cd03794">
    <property type="entry name" value="GT4_WbuB-like"/>
    <property type="match status" value="1"/>
</dbReference>
<dbReference type="NCBIfam" id="NF007640">
    <property type="entry name" value="PRK10307.1"/>
    <property type="match status" value="1"/>
</dbReference>
<dbReference type="AlphaFoldDB" id="A0A5Q4ZPG0"/>
<feature type="domain" description="Glycosyltransferase subfamily 4-like N-terminal" evidence="1">
    <location>
        <begin position="33"/>
        <end position="220"/>
    </location>
</feature>
<sequence length="433" mass="47713">MKRALVQSSPATADRRPSRKVLIYGLNYAPELTGIGKYSAEMAESLADAGYQVRVVCAPPYYPEWRIGAGHSAWRYRTEELAAVRIQRAPVWVPSRPGGLKRLLHLASFAIASMPTVFAQLFWRPDIVIAVAPSLMNIPAALMFGKLARARTWLHIQDYEVDAAFELGLLKGKRLRKLALGVESWLMRRFDVVSTISAKMIEHGRRKGVATPRLFALPNWVDVNIIFPLERPSSYRAALNIPKESIVVLYSGNMGAKQGIEVLAQAAAALAYRLDIHFVLCGDGPCKASLVEQCAHLANCTFLSLQPLEKLNDLLNVADIHVLPQRADAADLVMPSKLTGMLASGRAIIAMARAGTELFDVVSARGVTVPPEDVEALVVAIEKLADDEGMRRRLGAAARFYAETELSRRAVIERLDGRFQVLCDRVREGSVFT</sequence>
<dbReference type="KEGG" id="pdio:PDMSB3_1367"/>
<dbReference type="GO" id="GO:0016758">
    <property type="term" value="F:hexosyltransferase activity"/>
    <property type="evidence" value="ECO:0007669"/>
    <property type="project" value="TreeGrafter"/>
</dbReference>
<dbReference type="RefSeq" id="WP_165188242.1">
    <property type="nucleotide sequence ID" value="NZ_LR699554.1"/>
</dbReference>
<name>A0A5Q4ZPG0_9BURK</name>
<dbReference type="PANTHER" id="PTHR45947:SF3">
    <property type="entry name" value="SULFOQUINOVOSYL TRANSFERASE SQD2"/>
    <property type="match status" value="1"/>
</dbReference>
<dbReference type="Pfam" id="PF13692">
    <property type="entry name" value="Glyco_trans_1_4"/>
    <property type="match status" value="1"/>
</dbReference>
<dbReference type="Pfam" id="PF13579">
    <property type="entry name" value="Glyco_trans_4_4"/>
    <property type="match status" value="1"/>
</dbReference>
<proteinExistence type="predicted"/>
<reference evidence="2 3" key="1">
    <citation type="submission" date="2019-08" db="EMBL/GenBank/DDBJ databases">
        <authorList>
            <person name="Herpell B J."/>
        </authorList>
    </citation>
    <scope>NUCLEOTIDE SEQUENCE [LARGE SCALE GENOMIC DNA]</scope>
    <source>
        <strain evidence="3">Msb3</strain>
    </source>
</reference>
<organism evidence="2 3">
    <name type="scientific">Paraburkholderia dioscoreae</name>
    <dbReference type="NCBI Taxonomy" id="2604047"/>
    <lineage>
        <taxon>Bacteria</taxon>
        <taxon>Pseudomonadati</taxon>
        <taxon>Pseudomonadota</taxon>
        <taxon>Betaproteobacteria</taxon>
        <taxon>Burkholderiales</taxon>
        <taxon>Burkholderiaceae</taxon>
        <taxon>Paraburkholderia</taxon>
    </lineage>
</organism>
<dbReference type="InterPro" id="IPR050194">
    <property type="entry name" value="Glycosyltransferase_grp1"/>
</dbReference>
<keyword evidence="2" id="KW-0808">Transferase</keyword>
<evidence type="ECO:0000313" key="2">
    <source>
        <dbReference type="EMBL" id="VVD32658.1"/>
    </source>
</evidence>
<dbReference type="PANTHER" id="PTHR45947">
    <property type="entry name" value="SULFOQUINOVOSYL TRANSFERASE SQD2"/>
    <property type="match status" value="1"/>
</dbReference>
<evidence type="ECO:0000259" key="1">
    <source>
        <dbReference type="Pfam" id="PF13579"/>
    </source>
</evidence>
<dbReference type="Proteomes" id="UP000325811">
    <property type="component" value="Chromosome II"/>
</dbReference>
<dbReference type="Gene3D" id="3.40.50.2000">
    <property type="entry name" value="Glycogen Phosphorylase B"/>
    <property type="match status" value="2"/>
</dbReference>
<dbReference type="SUPFAM" id="SSF53756">
    <property type="entry name" value="UDP-Glycosyltransferase/glycogen phosphorylase"/>
    <property type="match status" value="1"/>
</dbReference>